<dbReference type="AlphaFoldDB" id="A0A1H6UHT5"/>
<dbReference type="OrthoDB" id="965831at2"/>
<organism evidence="1 2">
    <name type="scientific">Dyadobacter koreensis</name>
    <dbReference type="NCBI Taxonomy" id="408657"/>
    <lineage>
        <taxon>Bacteria</taxon>
        <taxon>Pseudomonadati</taxon>
        <taxon>Bacteroidota</taxon>
        <taxon>Cytophagia</taxon>
        <taxon>Cytophagales</taxon>
        <taxon>Spirosomataceae</taxon>
        <taxon>Dyadobacter</taxon>
    </lineage>
</organism>
<dbReference type="RefSeq" id="WP_090335557.1">
    <property type="nucleotide sequence ID" value="NZ_FNXY01000004.1"/>
</dbReference>
<keyword evidence="2" id="KW-1185">Reference proteome</keyword>
<evidence type="ECO:0000313" key="1">
    <source>
        <dbReference type="EMBL" id="SEI91868.1"/>
    </source>
</evidence>
<gene>
    <name evidence="1" type="ORF">SAMN04487995_2547</name>
</gene>
<dbReference type="EMBL" id="FNXY01000004">
    <property type="protein sequence ID" value="SEI91868.1"/>
    <property type="molecule type" value="Genomic_DNA"/>
</dbReference>
<name>A0A1H6UHT5_9BACT</name>
<accession>A0A1H6UHT5</accession>
<proteinExistence type="predicted"/>
<dbReference type="Proteomes" id="UP000199532">
    <property type="component" value="Unassembled WGS sequence"/>
</dbReference>
<sequence length="139" mass="15894">MKKLFKILLPVCILLFGGYIRLAGHALGGSFEDSAHKDLVPVNLFPFTCDCQELVVKSVLSDVERQNGLNHAAKVEEKEDELQSFKKQLDFNNNLSVAFFNKTTRYFFHNTQQLLFSYNNISYIPVYSALFLKLGVLRI</sequence>
<protein>
    <submittedName>
        <fullName evidence="1">Uncharacterized protein</fullName>
    </submittedName>
</protein>
<dbReference type="STRING" id="408657.SAMN04487995_2547"/>
<evidence type="ECO:0000313" key="2">
    <source>
        <dbReference type="Proteomes" id="UP000199532"/>
    </source>
</evidence>
<reference evidence="1 2" key="1">
    <citation type="submission" date="2016-10" db="EMBL/GenBank/DDBJ databases">
        <authorList>
            <person name="de Groot N.N."/>
        </authorList>
    </citation>
    <scope>NUCLEOTIDE SEQUENCE [LARGE SCALE GENOMIC DNA]</scope>
    <source>
        <strain evidence="1 2">DSM 19938</strain>
    </source>
</reference>